<organism evidence="2 3">
    <name type="scientific">Actinophytocola xinjiangensis</name>
    <dbReference type="NCBI Taxonomy" id="485602"/>
    <lineage>
        <taxon>Bacteria</taxon>
        <taxon>Bacillati</taxon>
        <taxon>Actinomycetota</taxon>
        <taxon>Actinomycetes</taxon>
        <taxon>Pseudonocardiales</taxon>
        <taxon>Pseudonocardiaceae</taxon>
    </lineage>
</organism>
<comment type="caution">
    <text evidence="2">The sequence shown here is derived from an EMBL/GenBank/DDBJ whole genome shotgun (WGS) entry which is preliminary data.</text>
</comment>
<dbReference type="RefSeq" id="WP_075136520.1">
    <property type="nucleotide sequence ID" value="NZ_MSIF01000020.1"/>
</dbReference>
<sequence length="107" mass="11291">MDSAIENYVKIFNEAVRDGDFAKLAAAHAEDGVIELNGIPAPPMRGRAEIEAGYRANPPYGEIRVVDTSTVGGVHEVNFKWADGSGGGQVKLTLTDGLVAHNVITLG</sequence>
<accession>A0A7Z0WGE9</accession>
<evidence type="ECO:0000313" key="2">
    <source>
        <dbReference type="EMBL" id="OLF06640.1"/>
    </source>
</evidence>
<feature type="domain" description="SnoaL-like" evidence="1">
    <location>
        <begin position="4"/>
        <end position="88"/>
    </location>
</feature>
<dbReference type="OrthoDB" id="3827981at2"/>
<name>A0A7Z0WGE9_9PSEU</name>
<dbReference type="AlphaFoldDB" id="A0A7Z0WGE9"/>
<protein>
    <recommendedName>
        <fullName evidence="1">SnoaL-like domain-containing protein</fullName>
    </recommendedName>
</protein>
<dbReference type="InterPro" id="IPR032710">
    <property type="entry name" value="NTF2-like_dom_sf"/>
</dbReference>
<proteinExistence type="predicted"/>
<keyword evidence="3" id="KW-1185">Reference proteome</keyword>
<dbReference type="SUPFAM" id="SSF54427">
    <property type="entry name" value="NTF2-like"/>
    <property type="match status" value="1"/>
</dbReference>
<dbReference type="Proteomes" id="UP000185696">
    <property type="component" value="Unassembled WGS sequence"/>
</dbReference>
<dbReference type="Pfam" id="PF13577">
    <property type="entry name" value="SnoaL_4"/>
    <property type="match status" value="1"/>
</dbReference>
<gene>
    <name evidence="2" type="ORF">BLA60_30700</name>
</gene>
<reference evidence="2 3" key="1">
    <citation type="submission" date="2016-12" db="EMBL/GenBank/DDBJ databases">
        <title>The draft genome sequence of Actinophytocola xinjiangensis.</title>
        <authorList>
            <person name="Wang W."/>
            <person name="Yuan L."/>
        </authorList>
    </citation>
    <scope>NUCLEOTIDE SEQUENCE [LARGE SCALE GENOMIC DNA]</scope>
    <source>
        <strain evidence="2 3">CGMCC 4.4663</strain>
    </source>
</reference>
<dbReference type="EMBL" id="MSIF01000020">
    <property type="protein sequence ID" value="OLF06640.1"/>
    <property type="molecule type" value="Genomic_DNA"/>
</dbReference>
<evidence type="ECO:0000313" key="3">
    <source>
        <dbReference type="Proteomes" id="UP000185696"/>
    </source>
</evidence>
<evidence type="ECO:0000259" key="1">
    <source>
        <dbReference type="Pfam" id="PF13577"/>
    </source>
</evidence>
<dbReference type="InterPro" id="IPR037401">
    <property type="entry name" value="SnoaL-like"/>
</dbReference>
<dbReference type="Gene3D" id="3.10.450.50">
    <property type="match status" value="1"/>
</dbReference>